<comment type="caution">
    <text evidence="5">The sequence shown here is derived from an EMBL/GenBank/DDBJ whole genome shotgun (WGS) entry which is preliminary data.</text>
</comment>
<evidence type="ECO:0000313" key="6">
    <source>
        <dbReference type="Proteomes" id="UP000322976"/>
    </source>
</evidence>
<protein>
    <submittedName>
        <fullName evidence="5">Germination protein YpeB</fullName>
    </submittedName>
</protein>
<dbReference type="Proteomes" id="UP000322976">
    <property type="component" value="Unassembled WGS sequence"/>
</dbReference>
<evidence type="ECO:0000259" key="4">
    <source>
        <dbReference type="Pfam" id="PF20769"/>
    </source>
</evidence>
<keyword evidence="6" id="KW-1185">Reference proteome</keyword>
<dbReference type="Pfam" id="PF03413">
    <property type="entry name" value="PepSY"/>
    <property type="match status" value="1"/>
</dbReference>
<evidence type="ECO:0000256" key="1">
    <source>
        <dbReference type="SAM" id="Phobius"/>
    </source>
</evidence>
<dbReference type="Pfam" id="PF14620">
    <property type="entry name" value="YPEB_PepSY1-2"/>
    <property type="match status" value="1"/>
</dbReference>
<dbReference type="InterPro" id="IPR048402">
    <property type="entry name" value="YpeB_N"/>
</dbReference>
<dbReference type="Pfam" id="PF20769">
    <property type="entry name" value="YPEB_N"/>
    <property type="match status" value="1"/>
</dbReference>
<dbReference type="InterPro" id="IPR014239">
    <property type="entry name" value="YpeB_PepSY1-2"/>
</dbReference>
<dbReference type="EMBL" id="VTPS01000003">
    <property type="protein sequence ID" value="TZE82876.1"/>
    <property type="molecule type" value="Genomic_DNA"/>
</dbReference>
<keyword evidence="1" id="KW-0812">Transmembrane</keyword>
<accession>A0A5D8QGA1</accession>
<reference evidence="5 6" key="1">
    <citation type="submission" date="2019-08" db="EMBL/GenBank/DDBJ databases">
        <title>Calorimonas adulescens gen. nov., sp. nov., an anaerobic thermophilic bacterium from Sakhalin hot spring.</title>
        <authorList>
            <person name="Khomyakova M.A."/>
            <person name="Merkel A.Y."/>
            <person name="Novikov A."/>
            <person name="Bonch-Osmolovskaya E.A."/>
            <person name="Slobodkin A.I."/>
        </authorList>
    </citation>
    <scope>NUCLEOTIDE SEQUENCE [LARGE SCALE GENOMIC DNA]</scope>
    <source>
        <strain evidence="5 6">A05MB</strain>
    </source>
</reference>
<feature type="domain" description="PepSY" evidence="2">
    <location>
        <begin position="377"/>
        <end position="433"/>
    </location>
</feature>
<keyword evidence="1" id="KW-1133">Transmembrane helix</keyword>
<keyword evidence="1" id="KW-0472">Membrane</keyword>
<sequence>MKFKKINAVSLIMVAAVIGLGIFGIYQYNQKTFYYRYLNGQYNRAFYQLVDNIENMQVGLSKLQVAEEEEMDIITLTDVHRRAFTAAEAVAQLPIPSVTVENTLRFLNQVGDYSYSLQRKRARGEEFSDTDRKNIAELHKIAGDVSVELQKIQDELVSGKITISDLKSRGGTRLDNISDSLMGARFENVEKSMANLPTLIYDGPFSASLERKVPKGVTGNDIDLKTAEKKAVDFLGVKNVRSVRQYSYVDQPVDGFGIEVIDDENGSSYYLNVTKKGGHVIWMMNSRDVGKVNISTTQAEGYAERFLKRNGFDNMMATYSMKYDNTVVINYAYTKDDIVFYPDLIKVKVALDNGDVLGFEAQNYYMSHTERAVKRPKITESQAEDRISLNLDVKRVRLAIIPLPGGKEVLAYEFTGEYSGNTYYVYINAENGNEEQVLQVIDTEEGKLTM</sequence>
<dbReference type="InterPro" id="IPR025711">
    <property type="entry name" value="PepSY"/>
</dbReference>
<name>A0A5D8QGA1_9THEO</name>
<evidence type="ECO:0000259" key="2">
    <source>
        <dbReference type="Pfam" id="PF03413"/>
    </source>
</evidence>
<feature type="domain" description="Sporulation protein YpeB PepSY1 and PepSY2" evidence="3">
    <location>
        <begin position="184"/>
        <end position="373"/>
    </location>
</feature>
<feature type="domain" description="Sporulation protein YpeB N-terminal" evidence="4">
    <location>
        <begin position="31"/>
        <end position="164"/>
    </location>
</feature>
<dbReference type="RefSeq" id="WP_149544435.1">
    <property type="nucleotide sequence ID" value="NZ_VTPS01000003.1"/>
</dbReference>
<gene>
    <name evidence="5" type="primary">ypeB</name>
    <name evidence="5" type="ORF">FWJ32_02675</name>
</gene>
<evidence type="ECO:0000259" key="3">
    <source>
        <dbReference type="Pfam" id="PF14620"/>
    </source>
</evidence>
<evidence type="ECO:0000313" key="5">
    <source>
        <dbReference type="EMBL" id="TZE82876.1"/>
    </source>
</evidence>
<dbReference type="AlphaFoldDB" id="A0A5D8QGA1"/>
<dbReference type="GO" id="GO:0009847">
    <property type="term" value="P:spore germination"/>
    <property type="evidence" value="ECO:0007669"/>
    <property type="project" value="InterPro"/>
</dbReference>
<dbReference type="NCBIfam" id="TIGR02889">
    <property type="entry name" value="spore_YpeB"/>
    <property type="match status" value="1"/>
</dbReference>
<feature type="transmembrane region" description="Helical" evidence="1">
    <location>
        <begin position="6"/>
        <end position="26"/>
    </location>
</feature>
<organism evidence="5 6">
    <name type="scientific">Calorimonas adulescens</name>
    <dbReference type="NCBI Taxonomy" id="2606906"/>
    <lineage>
        <taxon>Bacteria</taxon>
        <taxon>Bacillati</taxon>
        <taxon>Bacillota</taxon>
        <taxon>Clostridia</taxon>
        <taxon>Thermoanaerobacterales</taxon>
        <taxon>Thermoanaerobacteraceae</taxon>
        <taxon>Calorimonas</taxon>
    </lineage>
</organism>
<proteinExistence type="predicted"/>